<dbReference type="SUPFAM" id="SSF50978">
    <property type="entry name" value="WD40 repeat-like"/>
    <property type="match status" value="1"/>
</dbReference>
<gene>
    <name evidence="2" type="ORF">Cpir12675_003839</name>
</gene>
<dbReference type="InterPro" id="IPR036322">
    <property type="entry name" value="WD40_repeat_dom_sf"/>
</dbReference>
<evidence type="ECO:0000313" key="2">
    <source>
        <dbReference type="EMBL" id="KAL1894104.1"/>
    </source>
</evidence>
<evidence type="ECO:0000313" key="3">
    <source>
        <dbReference type="Proteomes" id="UP001583280"/>
    </source>
</evidence>
<proteinExistence type="predicted"/>
<comment type="caution">
    <text evidence="2">The sequence shown here is derived from an EMBL/GenBank/DDBJ whole genome shotgun (WGS) entry which is preliminary data.</text>
</comment>
<reference evidence="2 3" key="1">
    <citation type="journal article" date="2024" name="IMA Fungus">
        <title>IMA Genome - F19 : A genome assembly and annotation guide to empower mycologists, including annotated draft genome sequences of Ceratocystis pirilliformis, Diaporthe australafricana, Fusarium ophioides, Paecilomyces lecythidis, and Sporothrix stenoceras.</title>
        <authorList>
            <person name="Aylward J."/>
            <person name="Wilson A.M."/>
            <person name="Visagie C.M."/>
            <person name="Spraker J."/>
            <person name="Barnes I."/>
            <person name="Buitendag C."/>
            <person name="Ceriani C."/>
            <person name="Del Mar Angel L."/>
            <person name="du Plessis D."/>
            <person name="Fuchs T."/>
            <person name="Gasser K."/>
            <person name="Kramer D."/>
            <person name="Li W."/>
            <person name="Munsamy K."/>
            <person name="Piso A."/>
            <person name="Price J.L."/>
            <person name="Sonnekus B."/>
            <person name="Thomas C."/>
            <person name="van der Nest A."/>
            <person name="van Dijk A."/>
            <person name="van Heerden A."/>
            <person name="van Vuuren N."/>
            <person name="Yilmaz N."/>
            <person name="Duong T.A."/>
            <person name="van der Merwe N.A."/>
            <person name="Wingfield M.J."/>
            <person name="Wingfield B.D."/>
        </authorList>
    </citation>
    <scope>NUCLEOTIDE SEQUENCE [LARGE SCALE GENOMIC DNA]</scope>
    <source>
        <strain evidence="2 3">CMW 12675</strain>
    </source>
</reference>
<protein>
    <recommendedName>
        <fullName evidence="4">Nucleoporin NUP37</fullName>
    </recommendedName>
</protein>
<feature type="region of interest" description="Disordered" evidence="1">
    <location>
        <begin position="61"/>
        <end position="107"/>
    </location>
</feature>
<feature type="compositionally biased region" description="Basic and acidic residues" evidence="1">
    <location>
        <begin position="63"/>
        <end position="79"/>
    </location>
</feature>
<evidence type="ECO:0008006" key="4">
    <source>
        <dbReference type="Google" id="ProtNLM"/>
    </source>
</evidence>
<dbReference type="EMBL" id="JAWDJO010000097">
    <property type="protein sequence ID" value="KAL1894104.1"/>
    <property type="molecule type" value="Genomic_DNA"/>
</dbReference>
<dbReference type="Proteomes" id="UP001583280">
    <property type="component" value="Unassembled WGS sequence"/>
</dbReference>
<name>A0ABR3Z1L3_9PEZI</name>
<sequence length="710" mass="76154">MSLAAPRIRRTAQNTQFTYQLSRRAHDVKTYPIFSPQGATIILYGHQNGITVVWRGGRRLKEKKVEPAPKETSKSKPNAEDAVMVLDSDSDSEQGDSNPEPTKPFVDQPEFEDEALNDPYPEIIQTLDLELGTSVLHIAVPSMTPTRTLEDGAFVGIEKLKTHMVFAVSCGTNDVYIVSVPLTPPSHESKARPELYKDLLADQTGAGLWGETLTLLTGQLQPSRGVAITVIKPKAGSKHPTKSKVVVASHTREAFGALRLWESTLDRIVAPAHGSLEAFQTEFLPHGLSTISFNSTHTSHLLAVSPQQGVRVYDFTLAPYAAEDLAPGSFPPQGSWVLSLFQPFTKGFPVRKPIVDAAWIAYGRAILVLLADGMWGIWDVDGVSPKSSSLLGKNKSGVIGGAVTQFSASGQIDGTNLLRAGAPDAKLPRSGAMSASSVFAPGRMSSVAGGISVTGIPGPLGSGADESVAMWINSWEHICVIPGILRFWDSQLRKHNGGGVNLFSGAQPTRMFKIHELSVGLMGEKCTALCAIAIRDKDKSGQEGQHGLPVELAVLGESRLVLVRESEDISTTGGGLVVRKKFGKRNNSTALVVDRPDKVPKLLFDLNPGKAGTIRSALNVPQGLNAGSKPDSKTAAFGRPSDPSMAEPVPSASLPFMDILDAAADTGQETSESRDIEVEMLDIMEIDRQLDTLEDFRGGSRKRVMFDGGS</sequence>
<dbReference type="InterPro" id="IPR015943">
    <property type="entry name" value="WD40/YVTN_repeat-like_dom_sf"/>
</dbReference>
<dbReference type="Gene3D" id="2.130.10.10">
    <property type="entry name" value="YVTN repeat-like/Quinoprotein amine dehydrogenase"/>
    <property type="match status" value="1"/>
</dbReference>
<feature type="region of interest" description="Disordered" evidence="1">
    <location>
        <begin position="623"/>
        <end position="648"/>
    </location>
</feature>
<evidence type="ECO:0000256" key="1">
    <source>
        <dbReference type="SAM" id="MobiDB-lite"/>
    </source>
</evidence>
<accession>A0ABR3Z1L3</accession>
<keyword evidence="3" id="KW-1185">Reference proteome</keyword>
<organism evidence="2 3">
    <name type="scientific">Ceratocystis pirilliformis</name>
    <dbReference type="NCBI Taxonomy" id="259994"/>
    <lineage>
        <taxon>Eukaryota</taxon>
        <taxon>Fungi</taxon>
        <taxon>Dikarya</taxon>
        <taxon>Ascomycota</taxon>
        <taxon>Pezizomycotina</taxon>
        <taxon>Sordariomycetes</taxon>
        <taxon>Hypocreomycetidae</taxon>
        <taxon>Microascales</taxon>
        <taxon>Ceratocystidaceae</taxon>
        <taxon>Ceratocystis</taxon>
    </lineage>
</organism>